<feature type="transmembrane region" description="Helical" evidence="8">
    <location>
        <begin position="46"/>
        <end position="66"/>
    </location>
</feature>
<name>A0A8S4P0H6_OWEFU</name>
<dbReference type="AlphaFoldDB" id="A0A8S4P0H6"/>
<keyword evidence="5 8" id="KW-0472">Membrane</keyword>
<keyword evidence="3 8" id="KW-1133">Transmembrane helix</keyword>
<feature type="transmembrane region" description="Helical" evidence="8">
    <location>
        <begin position="213"/>
        <end position="234"/>
    </location>
</feature>
<dbReference type="CDD" id="cd14978">
    <property type="entry name" value="7tmA_FMRFamide_R-like"/>
    <property type="match status" value="1"/>
</dbReference>
<evidence type="ECO:0000256" key="4">
    <source>
        <dbReference type="ARBA" id="ARBA00023040"/>
    </source>
</evidence>
<evidence type="ECO:0000313" key="11">
    <source>
        <dbReference type="Proteomes" id="UP000749559"/>
    </source>
</evidence>
<dbReference type="SUPFAM" id="SSF81321">
    <property type="entry name" value="Family A G protein-coupled receptor-like"/>
    <property type="match status" value="1"/>
</dbReference>
<dbReference type="PRINTS" id="PR00237">
    <property type="entry name" value="GPCRRHODOPSN"/>
</dbReference>
<dbReference type="OrthoDB" id="9983318at2759"/>
<dbReference type="GO" id="GO:0005886">
    <property type="term" value="C:plasma membrane"/>
    <property type="evidence" value="ECO:0007669"/>
    <property type="project" value="TreeGrafter"/>
</dbReference>
<feature type="transmembrane region" description="Helical" evidence="8">
    <location>
        <begin position="305"/>
        <end position="327"/>
    </location>
</feature>
<feature type="transmembrane region" description="Helical" evidence="8">
    <location>
        <begin position="120"/>
        <end position="139"/>
    </location>
</feature>
<evidence type="ECO:0000256" key="8">
    <source>
        <dbReference type="SAM" id="Phobius"/>
    </source>
</evidence>
<comment type="subcellular location">
    <subcellularLocation>
        <location evidence="1">Membrane</location>
        <topology evidence="1">Multi-pass membrane protein</topology>
    </subcellularLocation>
</comment>
<dbReference type="PROSITE" id="PS50262">
    <property type="entry name" value="G_PROTEIN_RECEP_F1_2"/>
    <property type="match status" value="1"/>
</dbReference>
<dbReference type="InterPro" id="IPR017452">
    <property type="entry name" value="GPCR_Rhodpsn_7TM"/>
</dbReference>
<sequence length="377" mass="42625">MNITPIVAPGSKADDGSEGIGRLTTIADDTVPDIIENVIAEALWKYISPLLILFGTIGNALSIAVLLQKRCRKSTTSLYLSCLAVSDILAIDIGLSRIWINNVFHMDIRNLHDVVCRLHFFIVYFLPQASSWILVMFTTERTLAVWLPHKVSVISSKRTAAIMISLTMTILAGFNMTLFWTQILVEEDGKYYCQTHPDHIYFDYQVWPWIDSFLASFIPFTIIAICNLMIVFKLQVAKRLQQSMNTGNGRTTADQKMSSATVILIFISIMFLTLTSPLVLYLYFYQVWYPYDPPVDEHVAAQSELHYTITYLMYFTNHACNFILYVVSSAKFRADLKNLLVRRGRSNERGNITGTSGSTGGPTRSVMETQLSVSTKF</sequence>
<dbReference type="Proteomes" id="UP000749559">
    <property type="component" value="Unassembled WGS sequence"/>
</dbReference>
<dbReference type="GO" id="GO:0004930">
    <property type="term" value="F:G protein-coupled receptor activity"/>
    <property type="evidence" value="ECO:0007669"/>
    <property type="project" value="UniProtKB-KW"/>
</dbReference>
<comment type="caution">
    <text evidence="10">The sequence shown here is derived from an EMBL/GenBank/DDBJ whole genome shotgun (WGS) entry which is preliminary data.</text>
</comment>
<proteinExistence type="predicted"/>
<accession>A0A8S4P0H6</accession>
<feature type="transmembrane region" description="Helical" evidence="8">
    <location>
        <begin position="160"/>
        <end position="180"/>
    </location>
</feature>
<dbReference type="EMBL" id="CAIIXF020000006">
    <property type="protein sequence ID" value="CAH1786329.1"/>
    <property type="molecule type" value="Genomic_DNA"/>
</dbReference>
<keyword evidence="4" id="KW-0297">G-protein coupled receptor</keyword>
<evidence type="ECO:0000256" key="5">
    <source>
        <dbReference type="ARBA" id="ARBA00023136"/>
    </source>
</evidence>
<keyword evidence="7" id="KW-0807">Transducer</keyword>
<evidence type="ECO:0000256" key="7">
    <source>
        <dbReference type="ARBA" id="ARBA00023224"/>
    </source>
</evidence>
<organism evidence="10 11">
    <name type="scientific">Owenia fusiformis</name>
    <name type="common">Polychaete worm</name>
    <dbReference type="NCBI Taxonomy" id="6347"/>
    <lineage>
        <taxon>Eukaryota</taxon>
        <taxon>Metazoa</taxon>
        <taxon>Spiralia</taxon>
        <taxon>Lophotrochozoa</taxon>
        <taxon>Annelida</taxon>
        <taxon>Polychaeta</taxon>
        <taxon>Sedentaria</taxon>
        <taxon>Canalipalpata</taxon>
        <taxon>Sabellida</taxon>
        <taxon>Oweniida</taxon>
        <taxon>Oweniidae</taxon>
        <taxon>Owenia</taxon>
    </lineage>
</organism>
<dbReference type="Pfam" id="PF00001">
    <property type="entry name" value="7tm_1"/>
    <property type="match status" value="1"/>
</dbReference>
<feature type="transmembrane region" description="Helical" evidence="8">
    <location>
        <begin position="78"/>
        <end position="100"/>
    </location>
</feature>
<keyword evidence="6" id="KW-0675">Receptor</keyword>
<evidence type="ECO:0000256" key="6">
    <source>
        <dbReference type="ARBA" id="ARBA00023170"/>
    </source>
</evidence>
<dbReference type="PANTHER" id="PTHR24243:SF230">
    <property type="entry name" value="G-PROTEIN COUPLED RECEPTORS FAMILY 1 PROFILE DOMAIN-CONTAINING PROTEIN"/>
    <property type="match status" value="1"/>
</dbReference>
<evidence type="ECO:0000259" key="9">
    <source>
        <dbReference type="PROSITE" id="PS50262"/>
    </source>
</evidence>
<evidence type="ECO:0000256" key="1">
    <source>
        <dbReference type="ARBA" id="ARBA00004141"/>
    </source>
</evidence>
<feature type="domain" description="G-protein coupled receptors family 1 profile" evidence="9">
    <location>
        <begin position="58"/>
        <end position="325"/>
    </location>
</feature>
<reference evidence="10" key="1">
    <citation type="submission" date="2022-03" db="EMBL/GenBank/DDBJ databases">
        <authorList>
            <person name="Martin C."/>
        </authorList>
    </citation>
    <scope>NUCLEOTIDE SEQUENCE</scope>
</reference>
<dbReference type="Gene3D" id="1.20.1070.10">
    <property type="entry name" value="Rhodopsin 7-helix transmembrane proteins"/>
    <property type="match status" value="1"/>
</dbReference>
<gene>
    <name evidence="10" type="ORF">OFUS_LOCUS12245</name>
</gene>
<dbReference type="InterPro" id="IPR000276">
    <property type="entry name" value="GPCR_Rhodpsn"/>
</dbReference>
<evidence type="ECO:0000256" key="3">
    <source>
        <dbReference type="ARBA" id="ARBA00022989"/>
    </source>
</evidence>
<keyword evidence="2 8" id="KW-0812">Transmembrane</keyword>
<keyword evidence="11" id="KW-1185">Reference proteome</keyword>
<protein>
    <recommendedName>
        <fullName evidence="9">G-protein coupled receptors family 1 profile domain-containing protein</fullName>
    </recommendedName>
</protein>
<dbReference type="PANTHER" id="PTHR24243">
    <property type="entry name" value="G-PROTEIN COUPLED RECEPTOR"/>
    <property type="match status" value="1"/>
</dbReference>
<evidence type="ECO:0000313" key="10">
    <source>
        <dbReference type="EMBL" id="CAH1786329.1"/>
    </source>
</evidence>
<evidence type="ECO:0000256" key="2">
    <source>
        <dbReference type="ARBA" id="ARBA00022692"/>
    </source>
</evidence>
<feature type="transmembrane region" description="Helical" evidence="8">
    <location>
        <begin position="260"/>
        <end position="285"/>
    </location>
</feature>